<sequence length="108" mass="12570">MVNYCVAISMDGGGLPSLPFPSSSLTIWPTSMFLPAPIRERARAYTRAIKFYEFFLFFTTQLRTIDLIDEYRDVSNCYEFMIHRNEYCEEDKFDLIQRSLFKIGNGAA</sequence>
<proteinExistence type="predicted"/>
<organism evidence="1 2">
    <name type="scientific">Cardiocondyla obscurior</name>
    <dbReference type="NCBI Taxonomy" id="286306"/>
    <lineage>
        <taxon>Eukaryota</taxon>
        <taxon>Metazoa</taxon>
        <taxon>Ecdysozoa</taxon>
        <taxon>Arthropoda</taxon>
        <taxon>Hexapoda</taxon>
        <taxon>Insecta</taxon>
        <taxon>Pterygota</taxon>
        <taxon>Neoptera</taxon>
        <taxon>Endopterygota</taxon>
        <taxon>Hymenoptera</taxon>
        <taxon>Apocrita</taxon>
        <taxon>Aculeata</taxon>
        <taxon>Formicoidea</taxon>
        <taxon>Formicidae</taxon>
        <taxon>Myrmicinae</taxon>
        <taxon>Cardiocondyla</taxon>
    </lineage>
</organism>
<evidence type="ECO:0000313" key="1">
    <source>
        <dbReference type="EMBL" id="KAL0101350.1"/>
    </source>
</evidence>
<gene>
    <name evidence="1" type="ORF">PUN28_018871</name>
</gene>
<dbReference type="EMBL" id="JADYXP020000024">
    <property type="protein sequence ID" value="KAL0101350.1"/>
    <property type="molecule type" value="Genomic_DNA"/>
</dbReference>
<comment type="caution">
    <text evidence="1">The sequence shown here is derived from an EMBL/GenBank/DDBJ whole genome shotgun (WGS) entry which is preliminary data.</text>
</comment>
<accession>A0AAW2EEE8</accession>
<reference evidence="1 2" key="1">
    <citation type="submission" date="2023-03" db="EMBL/GenBank/DDBJ databases">
        <title>High recombination rates correlate with genetic variation in Cardiocondyla obscurior ants.</title>
        <authorList>
            <person name="Errbii M."/>
        </authorList>
    </citation>
    <scope>NUCLEOTIDE SEQUENCE [LARGE SCALE GENOMIC DNA]</scope>
    <source>
        <strain evidence="1">Alpha-2009</strain>
        <tissue evidence="1">Whole body</tissue>
    </source>
</reference>
<keyword evidence="2" id="KW-1185">Reference proteome</keyword>
<protein>
    <submittedName>
        <fullName evidence="1">Uncharacterized protein</fullName>
    </submittedName>
</protein>
<dbReference type="AlphaFoldDB" id="A0AAW2EEE8"/>
<name>A0AAW2EEE8_9HYME</name>
<evidence type="ECO:0000313" key="2">
    <source>
        <dbReference type="Proteomes" id="UP001430953"/>
    </source>
</evidence>
<dbReference type="Proteomes" id="UP001430953">
    <property type="component" value="Unassembled WGS sequence"/>
</dbReference>